<dbReference type="AlphaFoldDB" id="A0A3M7FB98"/>
<evidence type="ECO:0000256" key="1">
    <source>
        <dbReference type="ARBA" id="ARBA00001936"/>
    </source>
</evidence>
<evidence type="ECO:0000313" key="14">
    <source>
        <dbReference type="Proteomes" id="UP000268823"/>
    </source>
</evidence>
<proteinExistence type="predicted"/>
<evidence type="ECO:0000259" key="12">
    <source>
        <dbReference type="Pfam" id="PF03372"/>
    </source>
</evidence>
<dbReference type="GO" id="GO:0006302">
    <property type="term" value="P:double-strand break repair"/>
    <property type="evidence" value="ECO:0007669"/>
    <property type="project" value="TreeGrafter"/>
</dbReference>
<keyword evidence="4" id="KW-0540">Nuclease</keyword>
<accession>A0A3M7FB98</accession>
<comment type="cofactor">
    <cofactor evidence="2">
        <name>Mg(2+)</name>
        <dbReference type="ChEBI" id="CHEBI:18420"/>
    </cofactor>
</comment>
<feature type="region of interest" description="Disordered" evidence="11">
    <location>
        <begin position="454"/>
        <end position="504"/>
    </location>
</feature>
<dbReference type="SUPFAM" id="SSF56219">
    <property type="entry name" value="DNase I-like"/>
    <property type="match status" value="1"/>
</dbReference>
<name>A0A3M7FB98_HORWE</name>
<feature type="compositionally biased region" description="Pro residues" evidence="11">
    <location>
        <begin position="540"/>
        <end position="557"/>
    </location>
</feature>
<keyword evidence="8" id="KW-0460">Magnesium</keyword>
<keyword evidence="9" id="KW-0234">DNA repair</keyword>
<feature type="compositionally biased region" description="Low complexity" evidence="11">
    <location>
        <begin position="490"/>
        <end position="504"/>
    </location>
</feature>
<keyword evidence="5" id="KW-0479">Metal-binding</keyword>
<dbReference type="Pfam" id="PF03372">
    <property type="entry name" value="Exo_endo_phos"/>
    <property type="match status" value="1"/>
</dbReference>
<feature type="region of interest" description="Disordered" evidence="11">
    <location>
        <begin position="379"/>
        <end position="428"/>
    </location>
</feature>
<dbReference type="OrthoDB" id="9975959at2759"/>
<dbReference type="EMBL" id="QWIR01000116">
    <property type="protein sequence ID" value="RMY86168.1"/>
    <property type="molecule type" value="Genomic_DNA"/>
</dbReference>
<dbReference type="VEuPathDB" id="FungiDB:BTJ68_08663"/>
<feature type="compositionally biased region" description="Polar residues" evidence="11">
    <location>
        <begin position="585"/>
        <end position="613"/>
    </location>
</feature>
<comment type="caution">
    <text evidence="13">The sequence shown here is derived from an EMBL/GenBank/DDBJ whole genome shotgun (WGS) entry which is preliminary data.</text>
</comment>
<evidence type="ECO:0000256" key="8">
    <source>
        <dbReference type="ARBA" id="ARBA00022842"/>
    </source>
</evidence>
<evidence type="ECO:0000256" key="6">
    <source>
        <dbReference type="ARBA" id="ARBA00022763"/>
    </source>
</evidence>
<evidence type="ECO:0000256" key="10">
    <source>
        <dbReference type="ARBA" id="ARBA00023242"/>
    </source>
</evidence>
<feature type="domain" description="Endonuclease/exonuclease/phosphatase" evidence="12">
    <location>
        <begin position="69"/>
        <end position="326"/>
    </location>
</feature>
<reference evidence="13 14" key="1">
    <citation type="journal article" date="2018" name="BMC Genomics">
        <title>Genomic evidence for intraspecific hybridization in a clonal and extremely halotolerant yeast.</title>
        <authorList>
            <person name="Gostincar C."/>
            <person name="Stajich J.E."/>
            <person name="Zupancic J."/>
            <person name="Zalar P."/>
            <person name="Gunde-Cimerman N."/>
        </authorList>
    </citation>
    <scope>NUCLEOTIDE SEQUENCE [LARGE SCALE GENOMIC DNA]</scope>
    <source>
        <strain evidence="13 14">EXF-2788</strain>
    </source>
</reference>
<protein>
    <recommendedName>
        <fullName evidence="12">Endonuclease/exonuclease/phosphatase domain-containing protein</fullName>
    </recommendedName>
</protein>
<evidence type="ECO:0000256" key="9">
    <source>
        <dbReference type="ARBA" id="ARBA00023204"/>
    </source>
</evidence>
<dbReference type="GO" id="GO:0003697">
    <property type="term" value="F:single-stranded DNA binding"/>
    <property type="evidence" value="ECO:0007669"/>
    <property type="project" value="TreeGrafter"/>
</dbReference>
<dbReference type="VEuPathDB" id="FungiDB:BTJ68_03743"/>
<dbReference type="PANTHER" id="PTHR15822:SF4">
    <property type="entry name" value="TYROSYL-DNA PHOSPHODIESTERASE 2"/>
    <property type="match status" value="1"/>
</dbReference>
<dbReference type="Gene3D" id="3.60.10.10">
    <property type="entry name" value="Endonuclease/exonuclease/phosphatase"/>
    <property type="match status" value="1"/>
</dbReference>
<evidence type="ECO:0000256" key="4">
    <source>
        <dbReference type="ARBA" id="ARBA00022722"/>
    </source>
</evidence>
<dbReference type="CDD" id="cd09080">
    <property type="entry name" value="TDP2"/>
    <property type="match status" value="1"/>
</dbReference>
<evidence type="ECO:0000256" key="3">
    <source>
        <dbReference type="ARBA" id="ARBA00004322"/>
    </source>
</evidence>
<dbReference type="PANTHER" id="PTHR15822">
    <property type="entry name" value="TRAF AND TNF RECEPTOR-ASSOCIATED PROTEIN"/>
    <property type="match status" value="1"/>
</dbReference>
<evidence type="ECO:0000256" key="7">
    <source>
        <dbReference type="ARBA" id="ARBA00022801"/>
    </source>
</evidence>
<organism evidence="13 14">
    <name type="scientific">Hortaea werneckii</name>
    <name type="common">Black yeast</name>
    <name type="synonym">Cladosporium werneckii</name>
    <dbReference type="NCBI Taxonomy" id="91943"/>
    <lineage>
        <taxon>Eukaryota</taxon>
        <taxon>Fungi</taxon>
        <taxon>Dikarya</taxon>
        <taxon>Ascomycota</taxon>
        <taxon>Pezizomycotina</taxon>
        <taxon>Dothideomycetes</taxon>
        <taxon>Dothideomycetidae</taxon>
        <taxon>Mycosphaerellales</taxon>
        <taxon>Teratosphaeriaceae</taxon>
        <taxon>Hortaea</taxon>
    </lineage>
</organism>
<dbReference type="Proteomes" id="UP000268823">
    <property type="component" value="Unassembled WGS sequence"/>
</dbReference>
<evidence type="ECO:0000256" key="5">
    <source>
        <dbReference type="ARBA" id="ARBA00022723"/>
    </source>
</evidence>
<feature type="region of interest" description="Disordered" evidence="11">
    <location>
        <begin position="538"/>
        <end position="613"/>
    </location>
</feature>
<evidence type="ECO:0000256" key="11">
    <source>
        <dbReference type="SAM" id="MobiDB-lite"/>
    </source>
</evidence>
<dbReference type="InterPro" id="IPR005135">
    <property type="entry name" value="Endo/exonuclease/phosphatase"/>
</dbReference>
<dbReference type="InterPro" id="IPR051547">
    <property type="entry name" value="TDP2-like"/>
</dbReference>
<comment type="subcellular location">
    <subcellularLocation>
        <location evidence="3">Nucleus</location>
        <location evidence="3">PML body</location>
    </subcellularLocation>
</comment>
<dbReference type="GO" id="GO:0004518">
    <property type="term" value="F:nuclease activity"/>
    <property type="evidence" value="ECO:0007669"/>
    <property type="project" value="UniProtKB-KW"/>
</dbReference>
<keyword evidence="10" id="KW-0539">Nucleus</keyword>
<dbReference type="InterPro" id="IPR036691">
    <property type="entry name" value="Endo/exonu/phosph_ase_sf"/>
</dbReference>
<comment type="cofactor">
    <cofactor evidence="1">
        <name>Mn(2+)</name>
        <dbReference type="ChEBI" id="CHEBI:29035"/>
    </cofactor>
</comment>
<sequence length="838" mass="91661">MESLVRRSIEMVRATARVKVPWELDKPYAQPYYSWSASAGTYNGEWQAQSPSTREDARPAAVKSIMIYSWNIDFMLPFPDSRMRIALRQLEDRVSRQDASTATVIFLSECLHSDLRLITSDPWVQRAFHITDTDGSYWQSGHYGTTTLIDRRLSIESCFRVHYEQTRMERDALFVDVNMGKQGKPVRLCNTHLESLALDPPLRPLQMQLCAHYMHDSAVDGAVLAGDLNAIQDFDRRLHSDSDLKDAYLEFGGTEDDAEAGHTWGQQAATAQRQKFGTSRMDKVFFCGGVVCTAFERFGAGIELQDEGERQEILKLGFDRPWITDHLGVPDPPTETVSRVLGKVQSLEDTALYTSTHCLLTKLREQVLRMAGIGPAFFDRLPRSPEQQEGPPPLDQGGVPVSPGFDQLPRSPGQQERPPLLGQGTVPAFPASGFTSRHKYLPFGAPPIPGSSPLFFSSSNNPLASQPPRTQSVPGRTCPSIGILGGPSPGGVLPPGSSLPMPSSSLLPNPRRVQAGLGQAPSSFGYVGNISFSGLLPHGTPLPPPHKPWDCDPPLPRNSPLRGKFDWGPPLPRNSPLRQLWGQRLSVQTPPRAQSARTSTGPTPLSATGQPTSLQPVMLPCVTTSLPLSQTAAASKAGPQELAKSSRIGDDALVRGPVLYDIEPKYRRGPAVPIGKGIELNGQRLEPTHGQQGYGIYAPSSEENVIDFYPVNGSGLSSQGAPFQAPHSDPHPLETLSNEPAQPGFIPFDWEPPNSGPDLVDPKFREVLAQVMSIVPPNVDTELKKARLFQETIGPMATYVKRVPGKQGRELHNILVKKCKELGIGRGLDCMRPSGLEE</sequence>
<feature type="compositionally biased region" description="Low complexity" evidence="11">
    <location>
        <begin position="454"/>
        <end position="463"/>
    </location>
</feature>
<dbReference type="GO" id="GO:0070260">
    <property type="term" value="F:5'-tyrosyl-DNA phosphodiesterase activity"/>
    <property type="evidence" value="ECO:0007669"/>
    <property type="project" value="TreeGrafter"/>
</dbReference>
<dbReference type="GO" id="GO:0046872">
    <property type="term" value="F:metal ion binding"/>
    <property type="evidence" value="ECO:0007669"/>
    <property type="project" value="UniProtKB-KW"/>
</dbReference>
<keyword evidence="6" id="KW-0227">DNA damage</keyword>
<evidence type="ECO:0000256" key="2">
    <source>
        <dbReference type="ARBA" id="ARBA00001946"/>
    </source>
</evidence>
<dbReference type="GO" id="GO:0005737">
    <property type="term" value="C:cytoplasm"/>
    <property type="evidence" value="ECO:0007669"/>
    <property type="project" value="TreeGrafter"/>
</dbReference>
<keyword evidence="7" id="KW-0378">Hydrolase</keyword>
<feature type="region of interest" description="Disordered" evidence="11">
    <location>
        <begin position="717"/>
        <end position="742"/>
    </location>
</feature>
<evidence type="ECO:0000313" key="13">
    <source>
        <dbReference type="EMBL" id="RMY86168.1"/>
    </source>
</evidence>
<gene>
    <name evidence="13" type="ORF">D0861_06080</name>
</gene>